<dbReference type="Gene3D" id="3.30.710.10">
    <property type="entry name" value="Potassium Channel Kv1.1, Chain A"/>
    <property type="match status" value="1"/>
</dbReference>
<comment type="caution">
    <text evidence="1">The sequence shown here is derived from an EMBL/GenBank/DDBJ whole genome shotgun (WGS) entry which is preliminary data.</text>
</comment>
<organism evidence="1 2">
    <name type="scientific">Agaricus bisporus var. burnettii</name>
    <dbReference type="NCBI Taxonomy" id="192524"/>
    <lineage>
        <taxon>Eukaryota</taxon>
        <taxon>Fungi</taxon>
        <taxon>Dikarya</taxon>
        <taxon>Basidiomycota</taxon>
        <taxon>Agaricomycotina</taxon>
        <taxon>Agaricomycetes</taxon>
        <taxon>Agaricomycetidae</taxon>
        <taxon>Agaricales</taxon>
        <taxon>Agaricineae</taxon>
        <taxon>Agaricaceae</taxon>
        <taxon>Agaricus</taxon>
    </lineage>
</organism>
<evidence type="ECO:0000313" key="2">
    <source>
        <dbReference type="Proteomes" id="UP000629468"/>
    </source>
</evidence>
<dbReference type="InterPro" id="IPR011333">
    <property type="entry name" value="SKP1/BTB/POZ_sf"/>
</dbReference>
<accession>A0A8H7C1L0</accession>
<dbReference type="CDD" id="cd18186">
    <property type="entry name" value="BTB_POZ_ZBTB_KLHL-like"/>
    <property type="match status" value="1"/>
</dbReference>
<dbReference type="AlphaFoldDB" id="A0A8H7C1L0"/>
<evidence type="ECO:0008006" key="3">
    <source>
        <dbReference type="Google" id="ProtNLM"/>
    </source>
</evidence>
<dbReference type="Proteomes" id="UP000629468">
    <property type="component" value="Unassembled WGS sequence"/>
</dbReference>
<protein>
    <recommendedName>
        <fullName evidence="3">BTB domain-containing protein</fullName>
    </recommendedName>
</protein>
<evidence type="ECO:0000313" key="1">
    <source>
        <dbReference type="EMBL" id="KAF7760627.1"/>
    </source>
</evidence>
<proteinExistence type="predicted"/>
<gene>
    <name evidence="1" type="ORF">Agabi119p4_10036</name>
</gene>
<sequence length="329" mass="37714">MHLSPVVDNDIQSELHSLHELPRDDIWFEDGNIILQTDNALFRVYSGLLAARSSVFKDMLAFPPPPEGNLALDSCPVVRLYDATEDVRYFLNAIFDSGFFEPPPSKTELVIVAGVLRLSTKYDVQYLRRRALQHLSVTFPTTLEAWHQRDQTRTIPPVDNTPFAALQVAREFDLPWIIPSIMYCISSHPLIKSIEGADWAGQKLRLCPDDLRTALLGREKLLMLQNRYSVSLAVPPEGIEGATTCCGDPKCIHTRQKIPEIVTGWTVACYLDFYREHDVLIDNGLCKTCHISFVRRQQMLSEEMWSALPFIFSLDDWMELDREREKCWD</sequence>
<reference evidence="1 2" key="1">
    <citation type="journal article" name="Sci. Rep.">
        <title>Telomere-to-telomere assembled and centromere annotated genomes of the two main subspecies of the button mushroom Agaricus bisporus reveal especially polymorphic chromosome ends.</title>
        <authorList>
            <person name="Sonnenberg A.S.M."/>
            <person name="Sedaghat-Telgerd N."/>
            <person name="Lavrijssen B."/>
            <person name="Ohm R.A."/>
            <person name="Hendrickx P.M."/>
            <person name="Scholtmeijer K."/>
            <person name="Baars J.J.P."/>
            <person name="van Peer A."/>
        </authorList>
    </citation>
    <scope>NUCLEOTIDE SEQUENCE [LARGE SCALE GENOMIC DNA]</scope>
    <source>
        <strain evidence="1 2">H119_p4</strain>
    </source>
</reference>
<dbReference type="EMBL" id="JABXXO010000014">
    <property type="protein sequence ID" value="KAF7760627.1"/>
    <property type="molecule type" value="Genomic_DNA"/>
</dbReference>
<name>A0A8H7C1L0_AGABI</name>